<feature type="repeat" description="ANK" evidence="3">
    <location>
        <begin position="255"/>
        <end position="288"/>
    </location>
</feature>
<feature type="compositionally biased region" description="Polar residues" evidence="4">
    <location>
        <begin position="949"/>
        <end position="967"/>
    </location>
</feature>
<dbReference type="EMBL" id="JARQZJ010000092">
    <property type="protein sequence ID" value="KAK9884113.1"/>
    <property type="molecule type" value="Genomic_DNA"/>
</dbReference>
<evidence type="ECO:0000313" key="5">
    <source>
        <dbReference type="EMBL" id="KAK9884113.1"/>
    </source>
</evidence>
<feature type="compositionally biased region" description="Basic residues" evidence="4">
    <location>
        <begin position="431"/>
        <end position="443"/>
    </location>
</feature>
<feature type="repeat" description="ANK" evidence="3">
    <location>
        <begin position="155"/>
        <end position="188"/>
    </location>
</feature>
<dbReference type="InterPro" id="IPR002110">
    <property type="entry name" value="Ankyrin_rpt"/>
</dbReference>
<feature type="compositionally biased region" description="Basic residues" evidence="4">
    <location>
        <begin position="1099"/>
        <end position="1110"/>
    </location>
</feature>
<feature type="compositionally biased region" description="Basic and acidic residues" evidence="4">
    <location>
        <begin position="386"/>
        <end position="396"/>
    </location>
</feature>
<feature type="compositionally biased region" description="Basic and acidic residues" evidence="4">
    <location>
        <begin position="754"/>
        <end position="768"/>
    </location>
</feature>
<name>A0AAW1USH0_9CUCU</name>
<feature type="repeat" description="ANK" evidence="3">
    <location>
        <begin position="122"/>
        <end position="154"/>
    </location>
</feature>
<feature type="repeat" description="ANK" evidence="3">
    <location>
        <begin position="13"/>
        <end position="45"/>
    </location>
</feature>
<gene>
    <name evidence="5" type="ORF">WA026_005068</name>
</gene>
<dbReference type="PANTHER" id="PTHR24198">
    <property type="entry name" value="ANKYRIN REPEAT AND PROTEIN KINASE DOMAIN-CONTAINING PROTEIN"/>
    <property type="match status" value="1"/>
</dbReference>
<feature type="region of interest" description="Disordered" evidence="4">
    <location>
        <begin position="845"/>
        <end position="1029"/>
    </location>
</feature>
<feature type="compositionally biased region" description="Basic and acidic residues" evidence="4">
    <location>
        <begin position="1084"/>
        <end position="1098"/>
    </location>
</feature>
<keyword evidence="6" id="KW-1185">Reference proteome</keyword>
<evidence type="ECO:0000313" key="6">
    <source>
        <dbReference type="Proteomes" id="UP001431783"/>
    </source>
</evidence>
<feature type="compositionally biased region" description="Basic and acidic residues" evidence="4">
    <location>
        <begin position="653"/>
        <end position="672"/>
    </location>
</feature>
<feature type="compositionally biased region" description="Polar residues" evidence="4">
    <location>
        <begin position="804"/>
        <end position="823"/>
    </location>
</feature>
<feature type="region of interest" description="Disordered" evidence="4">
    <location>
        <begin position="754"/>
        <end position="782"/>
    </location>
</feature>
<proteinExistence type="predicted"/>
<dbReference type="PANTHER" id="PTHR24198:SF165">
    <property type="entry name" value="ANKYRIN REPEAT-CONTAINING PROTEIN-RELATED"/>
    <property type="match status" value="1"/>
</dbReference>
<feature type="repeat" description="ANK" evidence="3">
    <location>
        <begin position="222"/>
        <end position="254"/>
    </location>
</feature>
<reference evidence="5 6" key="1">
    <citation type="submission" date="2023-03" db="EMBL/GenBank/DDBJ databases">
        <title>Genome insight into feeding habits of ladybird beetles.</title>
        <authorList>
            <person name="Li H.-S."/>
            <person name="Huang Y.-H."/>
            <person name="Pang H."/>
        </authorList>
    </citation>
    <scope>NUCLEOTIDE SEQUENCE [LARGE SCALE GENOMIC DNA]</scope>
    <source>
        <strain evidence="5">SYSU_2023b</strain>
        <tissue evidence="5">Whole body</tissue>
    </source>
</reference>
<feature type="compositionally biased region" description="Basic and acidic residues" evidence="4">
    <location>
        <begin position="500"/>
        <end position="511"/>
    </location>
</feature>
<keyword evidence="2 3" id="KW-0040">ANK repeat</keyword>
<dbReference type="SMART" id="SM00248">
    <property type="entry name" value="ANK"/>
    <property type="match status" value="10"/>
</dbReference>
<feature type="compositionally biased region" description="Basic and acidic residues" evidence="4">
    <location>
        <begin position="1355"/>
        <end position="1371"/>
    </location>
</feature>
<evidence type="ECO:0000256" key="4">
    <source>
        <dbReference type="SAM" id="MobiDB-lite"/>
    </source>
</evidence>
<dbReference type="Pfam" id="PF12796">
    <property type="entry name" value="Ank_2"/>
    <property type="match status" value="3"/>
</dbReference>
<feature type="repeat" description="ANK" evidence="3">
    <location>
        <begin position="189"/>
        <end position="221"/>
    </location>
</feature>
<keyword evidence="1" id="KW-0677">Repeat</keyword>
<dbReference type="PROSITE" id="PS50297">
    <property type="entry name" value="ANK_REP_REGION"/>
    <property type="match status" value="6"/>
</dbReference>
<feature type="compositionally biased region" description="Basic and acidic residues" evidence="4">
    <location>
        <begin position="566"/>
        <end position="575"/>
    </location>
</feature>
<comment type="caution">
    <text evidence="5">The sequence shown here is derived from an EMBL/GenBank/DDBJ whole genome shotgun (WGS) entry which is preliminary data.</text>
</comment>
<dbReference type="Gene3D" id="1.25.40.20">
    <property type="entry name" value="Ankyrin repeat-containing domain"/>
    <property type="match status" value="3"/>
</dbReference>
<protein>
    <submittedName>
        <fullName evidence="5">Uncharacterized protein</fullName>
    </submittedName>
</protein>
<feature type="region of interest" description="Disordered" evidence="4">
    <location>
        <begin position="1351"/>
        <end position="1371"/>
    </location>
</feature>
<feature type="compositionally biased region" description="Polar residues" evidence="4">
    <location>
        <begin position="448"/>
        <end position="458"/>
    </location>
</feature>
<feature type="compositionally biased region" description="Basic and acidic residues" evidence="4">
    <location>
        <begin position="1005"/>
        <end position="1014"/>
    </location>
</feature>
<dbReference type="SUPFAM" id="SSF48403">
    <property type="entry name" value="Ankyrin repeat"/>
    <property type="match status" value="1"/>
</dbReference>
<feature type="compositionally biased region" description="Basic residues" evidence="4">
    <location>
        <begin position="986"/>
        <end position="1004"/>
    </location>
</feature>
<dbReference type="Proteomes" id="UP001431783">
    <property type="component" value="Unassembled WGS sequence"/>
</dbReference>
<feature type="compositionally biased region" description="Acidic residues" evidence="4">
    <location>
        <begin position="673"/>
        <end position="685"/>
    </location>
</feature>
<feature type="region of interest" description="Disordered" evidence="4">
    <location>
        <begin position="499"/>
        <end position="575"/>
    </location>
</feature>
<feature type="compositionally biased region" description="Basic and acidic residues" evidence="4">
    <location>
        <begin position="686"/>
        <end position="709"/>
    </location>
</feature>
<sequence>MAAPELVESKDEDGFTPLHLAVIAGNMPLVTFLLSNDADINAVDNEKHTVVHWATVCGETEALRAVLAAGAPVSTPDVHKGYPLHYAAQMCGGQEKDASLGFQVLQTLLSHNDIDVAVEDSDGRQPLLWAASAGSSKAILSLIRAGSSVEAADKDGLTALHCAASRGHTDCIDSLLTLCGASPDIIDSNGCTALHYAVTLGHADATALLLAHGSDPNRQDRKGRSPAHCGCSKGQFETVKMIGSHGANLWLKNARGDLPLHEAAASGRRDLVKWLLTMRPSQVNARNNDGRCPLHLAALNDNADMCKILLDAGAQINPVLRTSKNTFMTPLDCALRRGFRSTAKYLQLHGGVPASRLGSGHQQTNPSALSLQIRDDITFWGDSSTDSERENGEFNKHIKAQKKKLTQKYDRKRTSASGSDIENRISAASSKSKRERKHSKRSKFPQPNAVTDSASSSFDPKYIPKRSSRSRFDYTNEITINGNTEINIHQTREISVVGDNVEKSVHSDSPKKLTSKQYSENEVYSEKERNIRPKSAKYGGKLRTSISDSERSSTAKSSASQSNTKVRREEQRKYSERILRDQGTNTALDSEDKISEKQIDKSDVGVLTDETLNIQTSQQSGITKLPDQYSRMSDTSEDQEKHENIIVEAAVHEPPKEYASKLESSDNIKETEENLEQENESDQLIENEKEEKTVEEADSIESKVEKISTEHNIEDESLVNKEVPIPNTSEETIDEKVTTNDQILIEADIEKVEQGENVSENKENETKENTNQIETNGNAEDISEIETKKSTHNLRRILSHETFLRNQSPSPENVDSSNGTNEITEPPLGVISINIEQELSLKLHGTAPSKESEDKEDLEVLETQRTRSEDTSLSTTDIATTADTVKEVSADQSSDTSVKQDEKHSQINSVEEDTMMKAFGEIIADETEVTPGETKTKFIKQPQSEDTKPSSIKTPTTCDSTTSSLSESKTHKSFTVLDEKETKINSKTRKMKTRSGKPKLKKQRSKSEENKKNEVSTPKPSKIPTALGRSILSKSDRYLNEVVNKEEETLNRRIPSLPDMAIRKQYRSQSNLSARKMVLINSDEKGSVSEDEEQERRISGRRKRTKRRIQRRDSRSAGSDYESSNIIDSGFEPSPRSTRAPRWRNMSDRGVNMSSVTQNIQSNIRRYHLERKIFQHLLDLKRMQIRSGQHNEAMLVKRAIDGYHNSCASTVGAGKYVTKELTFKAFEKFLYDSLRKLQQNESEHLKGLPEAPSNPLLCTRSTHRCMHATHAYTGVPCAAYLPKLDHHTIPKIGFNSCKPGTGGFLPNINTKKNVTLELCHGSDKQIISLPADRLDQNKRYYVTFTVKGAEAQPSNDERDVESAAHRHSRSD</sequence>
<evidence type="ECO:0000256" key="2">
    <source>
        <dbReference type="ARBA" id="ARBA00023043"/>
    </source>
</evidence>
<evidence type="ECO:0000256" key="1">
    <source>
        <dbReference type="ARBA" id="ARBA00022737"/>
    </source>
</evidence>
<accession>A0AAW1USH0</accession>
<organism evidence="5 6">
    <name type="scientific">Henosepilachna vigintioctopunctata</name>
    <dbReference type="NCBI Taxonomy" id="420089"/>
    <lineage>
        <taxon>Eukaryota</taxon>
        <taxon>Metazoa</taxon>
        <taxon>Ecdysozoa</taxon>
        <taxon>Arthropoda</taxon>
        <taxon>Hexapoda</taxon>
        <taxon>Insecta</taxon>
        <taxon>Pterygota</taxon>
        <taxon>Neoptera</taxon>
        <taxon>Endopterygota</taxon>
        <taxon>Coleoptera</taxon>
        <taxon>Polyphaga</taxon>
        <taxon>Cucujiformia</taxon>
        <taxon>Coccinelloidea</taxon>
        <taxon>Coccinellidae</taxon>
        <taxon>Epilachninae</taxon>
        <taxon>Epilachnini</taxon>
        <taxon>Henosepilachna</taxon>
    </lineage>
</organism>
<feature type="region of interest" description="Disordered" evidence="4">
    <location>
        <begin position="653"/>
        <end position="709"/>
    </location>
</feature>
<feature type="region of interest" description="Disordered" evidence="4">
    <location>
        <begin position="802"/>
        <end position="826"/>
    </location>
</feature>
<feature type="region of interest" description="Disordered" evidence="4">
    <location>
        <begin position="382"/>
        <end position="466"/>
    </location>
</feature>
<feature type="repeat" description="ANK" evidence="3">
    <location>
        <begin position="289"/>
        <end position="321"/>
    </location>
</feature>
<feature type="region of interest" description="Disordered" evidence="4">
    <location>
        <begin position="1084"/>
        <end position="1146"/>
    </location>
</feature>
<feature type="compositionally biased region" description="Polar residues" evidence="4">
    <location>
        <begin position="871"/>
        <end position="883"/>
    </location>
</feature>
<evidence type="ECO:0000256" key="3">
    <source>
        <dbReference type="PROSITE-ProRule" id="PRU00023"/>
    </source>
</evidence>
<feature type="compositionally biased region" description="Basic residues" evidence="4">
    <location>
        <begin position="397"/>
        <end position="406"/>
    </location>
</feature>
<dbReference type="InterPro" id="IPR036770">
    <property type="entry name" value="Ankyrin_rpt-contain_sf"/>
</dbReference>
<dbReference type="PROSITE" id="PS50088">
    <property type="entry name" value="ANK_REPEAT"/>
    <property type="match status" value="7"/>
</dbReference>